<keyword evidence="4" id="KW-0378">Hydrolase</keyword>
<reference evidence="12" key="1">
    <citation type="journal article" date="2021" name="Proc. Natl. Acad. Sci. U.S.A.">
        <title>A Catalog of Tens of Thousands of Viruses from Human Metagenomes Reveals Hidden Associations with Chronic Diseases.</title>
        <authorList>
            <person name="Tisza M.J."/>
            <person name="Buck C.B."/>
        </authorList>
    </citation>
    <scope>NUCLEOTIDE SEQUENCE</scope>
    <source>
        <strain evidence="12">Cta6i12</strain>
    </source>
</reference>
<keyword evidence="8" id="KW-1160">Virus entry into host cell</keyword>
<comment type="similarity">
    <text evidence="1">Belongs to the 'phage' integrase family.</text>
</comment>
<evidence type="ECO:0000256" key="9">
    <source>
        <dbReference type="PROSITE-ProRule" id="PRU01248"/>
    </source>
</evidence>
<dbReference type="GO" id="GO:0016740">
    <property type="term" value="F:transferase activity"/>
    <property type="evidence" value="ECO:0007669"/>
    <property type="project" value="UniProtKB-KW"/>
</dbReference>
<proteinExistence type="inferred from homology"/>
<sequence>MKRLKITPVKHAQSGRWQVRIPVKLSGTGKRETKYFPTKAEAMGYITNLEDVAAGLRFGETLMARSEYDAVIEELARLAPFDVTLKDVIDYYIARHRASDARKISILEPLYRDTVQDTSSHYRTRVRQVLGAFTSRFGDCLIDDVTPDEFEKWLAGWKTTPPSYNSALRHIKPFFAWAISKKYAVQSPAEGIKQRKHQRAPISILTPAQAHSLLDACRDYSGDGAMPENLRVNAADMKIAVAVLLFAGVRPEEVTALRWEHIKLAHGYIRIEPEVSKTNSVRLVRIEPNLKAWLETVPPEKRAGKLSPKNWQRKWQAVRRGASISHLNDVCRHSYASYWLAAHRDTHGLLENMGHTTSKTTIKYYLTACNPEEVPVYWQIFPENRSAR</sequence>
<dbReference type="GO" id="GO:0016787">
    <property type="term" value="F:hydrolase activity"/>
    <property type="evidence" value="ECO:0007669"/>
    <property type="project" value="UniProtKB-KW"/>
</dbReference>
<organism evidence="12">
    <name type="scientific">Myoviridae sp. cta6i12</name>
    <dbReference type="NCBI Taxonomy" id="2827695"/>
    <lineage>
        <taxon>Viruses</taxon>
        <taxon>Duplodnaviria</taxon>
        <taxon>Heunggongvirae</taxon>
        <taxon>Uroviricota</taxon>
        <taxon>Caudoviricetes</taxon>
    </lineage>
</organism>
<feature type="domain" description="Core-binding (CB)" evidence="11">
    <location>
        <begin position="83"/>
        <end position="179"/>
    </location>
</feature>
<keyword evidence="8" id="KW-1179">Viral genome integration</keyword>
<dbReference type="PROSITE" id="PS51898">
    <property type="entry name" value="TYR_RECOMBINASE"/>
    <property type="match status" value="1"/>
</dbReference>
<dbReference type="InterPro" id="IPR002104">
    <property type="entry name" value="Integrase_catalytic"/>
</dbReference>
<evidence type="ECO:0000256" key="3">
    <source>
        <dbReference type="ARBA" id="ARBA00022679"/>
    </source>
</evidence>
<accession>A0A8S5T7L3</accession>
<dbReference type="InterPro" id="IPR011010">
    <property type="entry name" value="DNA_brk_join_enz"/>
</dbReference>
<evidence type="ECO:0000256" key="6">
    <source>
        <dbReference type="ARBA" id="ARBA00023125"/>
    </source>
</evidence>
<dbReference type="InterPro" id="IPR050090">
    <property type="entry name" value="Tyrosine_recombinase_XerCD"/>
</dbReference>
<dbReference type="GO" id="GO:0006310">
    <property type="term" value="P:DNA recombination"/>
    <property type="evidence" value="ECO:0007669"/>
    <property type="project" value="UniProtKB-KW"/>
</dbReference>
<dbReference type="Pfam" id="PF00589">
    <property type="entry name" value="Phage_integrase"/>
    <property type="match status" value="1"/>
</dbReference>
<evidence type="ECO:0000256" key="8">
    <source>
        <dbReference type="ARBA" id="ARBA00023195"/>
    </source>
</evidence>
<evidence type="ECO:0000256" key="7">
    <source>
        <dbReference type="ARBA" id="ARBA00023172"/>
    </source>
</evidence>
<keyword evidence="6 9" id="KW-0238">DNA-binding</keyword>
<dbReference type="InterPro" id="IPR044068">
    <property type="entry name" value="CB"/>
</dbReference>
<dbReference type="GO" id="GO:0044826">
    <property type="term" value="P:viral genome integration into host DNA"/>
    <property type="evidence" value="ECO:0007669"/>
    <property type="project" value="UniProtKB-KW"/>
</dbReference>
<evidence type="ECO:0000256" key="2">
    <source>
        <dbReference type="ARBA" id="ARBA00016082"/>
    </source>
</evidence>
<keyword evidence="5" id="KW-0229">DNA integration</keyword>
<dbReference type="InterPro" id="IPR013762">
    <property type="entry name" value="Integrase-like_cat_sf"/>
</dbReference>
<protein>
    <recommendedName>
        <fullName evidence="2">Integrase</fullName>
    </recommendedName>
</protein>
<dbReference type="GO" id="GO:0003677">
    <property type="term" value="F:DNA binding"/>
    <property type="evidence" value="ECO:0007669"/>
    <property type="project" value="UniProtKB-UniRule"/>
</dbReference>
<dbReference type="PROSITE" id="PS51900">
    <property type="entry name" value="CB"/>
    <property type="match status" value="1"/>
</dbReference>
<keyword evidence="7" id="KW-0233">DNA recombination</keyword>
<dbReference type="EMBL" id="BK032761">
    <property type="protein sequence ID" value="DAF59011.1"/>
    <property type="molecule type" value="Genomic_DNA"/>
</dbReference>
<dbReference type="InterPro" id="IPR010998">
    <property type="entry name" value="Integrase_recombinase_N"/>
</dbReference>
<dbReference type="Gene3D" id="1.10.150.130">
    <property type="match status" value="1"/>
</dbReference>
<evidence type="ECO:0000313" key="12">
    <source>
        <dbReference type="EMBL" id="DAF59011.1"/>
    </source>
</evidence>
<name>A0A8S5T7L3_9CAUD</name>
<dbReference type="SUPFAM" id="SSF56349">
    <property type="entry name" value="DNA breaking-rejoining enzymes"/>
    <property type="match status" value="1"/>
</dbReference>
<dbReference type="GO" id="GO:0015074">
    <property type="term" value="P:DNA integration"/>
    <property type="evidence" value="ECO:0007669"/>
    <property type="project" value="UniProtKB-KW"/>
</dbReference>
<evidence type="ECO:0000259" key="10">
    <source>
        <dbReference type="PROSITE" id="PS51898"/>
    </source>
</evidence>
<dbReference type="Gene3D" id="1.10.443.10">
    <property type="entry name" value="Intergrase catalytic core"/>
    <property type="match status" value="1"/>
</dbReference>
<dbReference type="PANTHER" id="PTHR30349">
    <property type="entry name" value="PHAGE INTEGRASE-RELATED"/>
    <property type="match status" value="1"/>
</dbReference>
<dbReference type="PANTHER" id="PTHR30349:SF64">
    <property type="entry name" value="PROPHAGE INTEGRASE INTD-RELATED"/>
    <property type="match status" value="1"/>
</dbReference>
<keyword evidence="3" id="KW-0808">Transferase</keyword>
<feature type="domain" description="Tyr recombinase" evidence="10">
    <location>
        <begin position="200"/>
        <end position="379"/>
    </location>
</feature>
<evidence type="ECO:0000256" key="1">
    <source>
        <dbReference type="ARBA" id="ARBA00008857"/>
    </source>
</evidence>
<evidence type="ECO:0000256" key="4">
    <source>
        <dbReference type="ARBA" id="ARBA00022801"/>
    </source>
</evidence>
<evidence type="ECO:0000259" key="11">
    <source>
        <dbReference type="PROSITE" id="PS51900"/>
    </source>
</evidence>
<evidence type="ECO:0000256" key="5">
    <source>
        <dbReference type="ARBA" id="ARBA00022908"/>
    </source>
</evidence>
<dbReference type="GO" id="GO:0075713">
    <property type="term" value="P:establishment of integrated proviral latency"/>
    <property type="evidence" value="ECO:0007669"/>
    <property type="project" value="UniProtKB-KW"/>
</dbReference>